<evidence type="ECO:0000313" key="5">
    <source>
        <dbReference type="EMBL" id="GAH14041.1"/>
    </source>
</evidence>
<comment type="caution">
    <text evidence="5">The sequence shown here is derived from an EMBL/GenBank/DDBJ whole genome shotgun (WGS) entry which is preliminary data.</text>
</comment>
<dbReference type="GO" id="GO:0016020">
    <property type="term" value="C:membrane"/>
    <property type="evidence" value="ECO:0007669"/>
    <property type="project" value="InterPro"/>
</dbReference>
<sequence>YPSVQQRFDVLPNELERETAYLRHNIKATRFAFGLSDVEVKEFPAGGSLTPEALRRARGTLENIRLWDWRALKPTYQEIQGLRTYYRFNGVDIDRYHVDGRYRQVSVAVRELEQSLLQEKSRTWVNLHLFYTHGYGLCMSPVNAVTDSGMPELWVRDIPPRATVPIAVPNPAVYFGESTRNYVFVRTEQEEFDYPLKGENVYTQYKGRAGVAVDSLARRMLFAYYFGDFNILLADSFTSET</sequence>
<dbReference type="AlphaFoldDB" id="X1CZS6"/>
<dbReference type="InterPro" id="IPR005372">
    <property type="entry name" value="UPF0182"/>
</dbReference>
<feature type="non-terminal residue" evidence="5">
    <location>
        <position position="241"/>
    </location>
</feature>
<evidence type="ECO:0000256" key="1">
    <source>
        <dbReference type="ARBA" id="ARBA00022475"/>
    </source>
</evidence>
<dbReference type="GO" id="GO:0005576">
    <property type="term" value="C:extracellular region"/>
    <property type="evidence" value="ECO:0007669"/>
    <property type="project" value="TreeGrafter"/>
</dbReference>
<dbReference type="Pfam" id="PF03699">
    <property type="entry name" value="UPF0182"/>
    <property type="match status" value="1"/>
</dbReference>
<dbReference type="EMBL" id="BART01032724">
    <property type="protein sequence ID" value="GAH14041.1"/>
    <property type="molecule type" value="Genomic_DNA"/>
</dbReference>
<name>X1CZS6_9ZZZZ</name>
<keyword evidence="2" id="KW-0812">Transmembrane</keyword>
<dbReference type="PANTHER" id="PTHR39344">
    <property type="entry name" value="UPF0182 PROTEIN SLL1060"/>
    <property type="match status" value="1"/>
</dbReference>
<feature type="non-terminal residue" evidence="5">
    <location>
        <position position="1"/>
    </location>
</feature>
<evidence type="ECO:0000256" key="4">
    <source>
        <dbReference type="ARBA" id="ARBA00023136"/>
    </source>
</evidence>
<protein>
    <submittedName>
        <fullName evidence="5">Uncharacterized protein</fullName>
    </submittedName>
</protein>
<keyword evidence="4" id="KW-0472">Membrane</keyword>
<dbReference type="PANTHER" id="PTHR39344:SF1">
    <property type="entry name" value="UPF0182 PROTEIN SLL1060"/>
    <property type="match status" value="1"/>
</dbReference>
<evidence type="ECO:0000256" key="2">
    <source>
        <dbReference type="ARBA" id="ARBA00022692"/>
    </source>
</evidence>
<organism evidence="5">
    <name type="scientific">marine sediment metagenome</name>
    <dbReference type="NCBI Taxonomy" id="412755"/>
    <lineage>
        <taxon>unclassified sequences</taxon>
        <taxon>metagenomes</taxon>
        <taxon>ecological metagenomes</taxon>
    </lineage>
</organism>
<reference evidence="5" key="1">
    <citation type="journal article" date="2014" name="Front. Microbiol.">
        <title>High frequency of phylogenetically diverse reductive dehalogenase-homologous genes in deep subseafloor sedimentary metagenomes.</title>
        <authorList>
            <person name="Kawai M."/>
            <person name="Futagami T."/>
            <person name="Toyoda A."/>
            <person name="Takaki Y."/>
            <person name="Nishi S."/>
            <person name="Hori S."/>
            <person name="Arai W."/>
            <person name="Tsubouchi T."/>
            <person name="Morono Y."/>
            <person name="Uchiyama I."/>
            <person name="Ito T."/>
            <person name="Fujiyama A."/>
            <person name="Inagaki F."/>
            <person name="Takami H."/>
        </authorList>
    </citation>
    <scope>NUCLEOTIDE SEQUENCE</scope>
    <source>
        <strain evidence="5">Expedition CK06-06</strain>
    </source>
</reference>
<proteinExistence type="predicted"/>
<gene>
    <name evidence="5" type="ORF">S01H4_56470</name>
</gene>
<keyword evidence="3" id="KW-1133">Transmembrane helix</keyword>
<keyword evidence="1" id="KW-1003">Cell membrane</keyword>
<accession>X1CZS6</accession>
<evidence type="ECO:0000256" key="3">
    <source>
        <dbReference type="ARBA" id="ARBA00022989"/>
    </source>
</evidence>